<organism evidence="1">
    <name type="scientific">Anguilla anguilla</name>
    <name type="common">European freshwater eel</name>
    <name type="synonym">Muraena anguilla</name>
    <dbReference type="NCBI Taxonomy" id="7936"/>
    <lineage>
        <taxon>Eukaryota</taxon>
        <taxon>Metazoa</taxon>
        <taxon>Chordata</taxon>
        <taxon>Craniata</taxon>
        <taxon>Vertebrata</taxon>
        <taxon>Euteleostomi</taxon>
        <taxon>Actinopterygii</taxon>
        <taxon>Neopterygii</taxon>
        <taxon>Teleostei</taxon>
        <taxon>Anguilliformes</taxon>
        <taxon>Anguillidae</taxon>
        <taxon>Anguilla</taxon>
    </lineage>
</organism>
<dbReference type="AlphaFoldDB" id="A0A0E9WEC6"/>
<proteinExistence type="predicted"/>
<name>A0A0E9WEC6_ANGAN</name>
<protein>
    <submittedName>
        <fullName evidence="1">Uncharacterized protein</fullName>
    </submittedName>
</protein>
<evidence type="ECO:0000313" key="1">
    <source>
        <dbReference type="EMBL" id="JAH88671.1"/>
    </source>
</evidence>
<reference evidence="1" key="1">
    <citation type="submission" date="2014-11" db="EMBL/GenBank/DDBJ databases">
        <authorList>
            <person name="Amaro Gonzalez C."/>
        </authorList>
    </citation>
    <scope>NUCLEOTIDE SEQUENCE</scope>
</reference>
<accession>A0A0E9WEC6</accession>
<reference evidence="1" key="2">
    <citation type="journal article" date="2015" name="Fish Shellfish Immunol.">
        <title>Early steps in the European eel (Anguilla anguilla)-Vibrio vulnificus interaction in the gills: Role of the RtxA13 toxin.</title>
        <authorList>
            <person name="Callol A."/>
            <person name="Pajuelo D."/>
            <person name="Ebbesson L."/>
            <person name="Teles M."/>
            <person name="MacKenzie S."/>
            <person name="Amaro C."/>
        </authorList>
    </citation>
    <scope>NUCLEOTIDE SEQUENCE</scope>
</reference>
<sequence>MIFFNVDLSKQCDHHICSKPLLWAWAFLLKRLQLMNTTFNPHEVWSKCTVHNSEEACTFWLMSAHSWRYEIK</sequence>
<dbReference type="EMBL" id="GBXM01019906">
    <property type="protein sequence ID" value="JAH88671.1"/>
    <property type="molecule type" value="Transcribed_RNA"/>
</dbReference>